<dbReference type="Pfam" id="PF02811">
    <property type="entry name" value="PHP"/>
    <property type="match status" value="1"/>
</dbReference>
<dbReference type="GO" id="GO:0004534">
    <property type="term" value="F:5'-3' RNA exonuclease activity"/>
    <property type="evidence" value="ECO:0007669"/>
    <property type="project" value="TreeGrafter"/>
</dbReference>
<dbReference type="PANTHER" id="PTHR42924">
    <property type="entry name" value="EXONUCLEASE"/>
    <property type="match status" value="1"/>
</dbReference>
<evidence type="ECO:0000259" key="1">
    <source>
        <dbReference type="SMART" id="SM00481"/>
    </source>
</evidence>
<dbReference type="EMBL" id="JACBYE010000003">
    <property type="protein sequence ID" value="NYS92329.1"/>
    <property type="molecule type" value="Genomic_DNA"/>
</dbReference>
<dbReference type="InterPro" id="IPR052018">
    <property type="entry name" value="PHP_domain"/>
</dbReference>
<gene>
    <name evidence="2" type="ORF">HZZ10_02110</name>
</gene>
<dbReference type="GO" id="GO:0035312">
    <property type="term" value="F:5'-3' DNA exonuclease activity"/>
    <property type="evidence" value="ECO:0007669"/>
    <property type="project" value="TreeGrafter"/>
</dbReference>
<evidence type="ECO:0000313" key="3">
    <source>
        <dbReference type="Proteomes" id="UP000561011"/>
    </source>
</evidence>
<dbReference type="RefSeq" id="WP_179912225.1">
    <property type="nucleotide sequence ID" value="NZ_JACBYE010000003.1"/>
</dbReference>
<dbReference type="Proteomes" id="UP000561011">
    <property type="component" value="Unassembled WGS sequence"/>
</dbReference>
<dbReference type="SMART" id="SM00481">
    <property type="entry name" value="POLIIIAc"/>
    <property type="match status" value="1"/>
</dbReference>
<name>A0A853EP23_9MICO</name>
<dbReference type="InterPro" id="IPR003141">
    <property type="entry name" value="Pol/His_phosphatase_N"/>
</dbReference>
<evidence type="ECO:0000313" key="2">
    <source>
        <dbReference type="EMBL" id="NYS92329.1"/>
    </source>
</evidence>
<dbReference type="CDD" id="cd07438">
    <property type="entry name" value="PHP_HisPPase_AMP"/>
    <property type="match status" value="1"/>
</dbReference>
<protein>
    <submittedName>
        <fullName evidence="2">PHP domain-containing protein</fullName>
    </submittedName>
</protein>
<dbReference type="SUPFAM" id="SSF89550">
    <property type="entry name" value="PHP domain-like"/>
    <property type="match status" value="1"/>
</dbReference>
<keyword evidence="3" id="KW-1185">Reference proteome</keyword>
<dbReference type="InterPro" id="IPR016195">
    <property type="entry name" value="Pol/histidinol_Pase-like"/>
</dbReference>
<feature type="domain" description="Polymerase/histidinol phosphatase N-terminal" evidence="1">
    <location>
        <begin position="7"/>
        <end position="72"/>
    </location>
</feature>
<dbReference type="Gene3D" id="3.20.20.140">
    <property type="entry name" value="Metal-dependent hydrolases"/>
    <property type="match status" value="1"/>
</dbReference>
<reference evidence="2 3" key="1">
    <citation type="submission" date="2020-07" db="EMBL/GenBank/DDBJ databases">
        <title>MOT database genomes.</title>
        <authorList>
            <person name="Joseph S."/>
            <person name="Aduse-Opoku J."/>
            <person name="Hashim A."/>
            <person name="Wade W."/>
            <person name="Curtis M."/>
        </authorList>
    </citation>
    <scope>NUCLEOTIDE SEQUENCE [LARGE SCALE GENOMIC DNA]</scope>
    <source>
        <strain evidence="2 3">DSM 100099</strain>
    </source>
</reference>
<organism evidence="2 3">
    <name type="scientific">Sanguibacter inulinus</name>
    <dbReference type="NCBI Taxonomy" id="60922"/>
    <lineage>
        <taxon>Bacteria</taxon>
        <taxon>Bacillati</taxon>
        <taxon>Actinomycetota</taxon>
        <taxon>Actinomycetes</taxon>
        <taxon>Micrococcales</taxon>
        <taxon>Sanguibacteraceae</taxon>
        <taxon>Sanguibacter</taxon>
    </lineage>
</organism>
<dbReference type="AlphaFoldDB" id="A0A853EP23"/>
<comment type="caution">
    <text evidence="2">The sequence shown here is derived from an EMBL/GenBank/DDBJ whole genome shotgun (WGS) entry which is preliminary data.</text>
</comment>
<dbReference type="Gene3D" id="1.10.150.650">
    <property type="match status" value="1"/>
</dbReference>
<accession>A0A853EP23</accession>
<sequence length="284" mass="30219">MPSDLLIDLHTHSNASDGTESPGGVVESAAAAGLDVVALTDHDTTSGWAEAAEASLRTGVALVRGTEVSARSEGISVHLLSYLHDPEHPVLVAQNDEVRRARSERARTMVELLSRDFDLTWDDILAQTEPGTTIGRPHLADALVHAGYAPDRSAAFATILRTGSDYYVPHYAPDAIDAIRAVRAAGGVPVFAHPGADLRGRVVGDAVIEEMAAAGLVGLEVRHRDNGPDQQRRLTMIARSLGLFVTGSSDYHGAGKPNRLGENTTHPEVLAQIEEIGRSDVIRP</sequence>
<proteinExistence type="predicted"/>
<dbReference type="InterPro" id="IPR004013">
    <property type="entry name" value="PHP_dom"/>
</dbReference>
<dbReference type="PANTHER" id="PTHR42924:SF3">
    <property type="entry name" value="POLYMERASE_HISTIDINOL PHOSPHATASE N-TERMINAL DOMAIN-CONTAINING PROTEIN"/>
    <property type="match status" value="1"/>
</dbReference>